<comment type="caution">
    <text evidence="1">The sequence shown here is derived from an EMBL/GenBank/DDBJ whole genome shotgun (WGS) entry which is preliminary data.</text>
</comment>
<organism evidence="1 2">
    <name type="scientific">Orbilia oligospora</name>
    <name type="common">Nematode-trapping fungus</name>
    <name type="synonym">Arthrobotrys oligospora</name>
    <dbReference type="NCBI Taxonomy" id="2813651"/>
    <lineage>
        <taxon>Eukaryota</taxon>
        <taxon>Fungi</taxon>
        <taxon>Dikarya</taxon>
        <taxon>Ascomycota</taxon>
        <taxon>Pezizomycotina</taxon>
        <taxon>Orbiliomycetes</taxon>
        <taxon>Orbiliales</taxon>
        <taxon>Orbiliaceae</taxon>
        <taxon>Orbilia</taxon>
    </lineage>
</organism>
<dbReference type="EMBL" id="JAABOE010000047">
    <property type="protein sequence ID" value="KAF3176660.1"/>
    <property type="molecule type" value="Genomic_DNA"/>
</dbReference>
<evidence type="ECO:0000313" key="1">
    <source>
        <dbReference type="EMBL" id="KAF3176660.1"/>
    </source>
</evidence>
<reference evidence="1 2" key="1">
    <citation type="submission" date="2019-06" db="EMBL/GenBank/DDBJ databases">
        <authorList>
            <person name="Palmer J.M."/>
        </authorList>
    </citation>
    <scope>NUCLEOTIDE SEQUENCE [LARGE SCALE GENOMIC DNA]</scope>
    <source>
        <strain evidence="1 2">TWF788</strain>
    </source>
</reference>
<evidence type="ECO:0000313" key="2">
    <source>
        <dbReference type="Proteomes" id="UP000479691"/>
    </source>
</evidence>
<protein>
    <submittedName>
        <fullName evidence="1">Uncharacterized protein</fullName>
    </submittedName>
</protein>
<dbReference type="Proteomes" id="UP000479691">
    <property type="component" value="Unassembled WGS sequence"/>
</dbReference>
<gene>
    <name evidence="1" type="ORF">TWF788_007926</name>
</gene>
<accession>A0A6G1MCQ4</accession>
<name>A0A6G1MCQ4_ORBOL</name>
<dbReference type="AlphaFoldDB" id="A0A6G1MCQ4"/>
<proteinExistence type="predicted"/>
<sequence>MQCGPRTQLGLSARYNPTHHVTAARSRAKASHASRVFVRLLYKVMLDQFQDMYCHTRLLHQGIRYYSVIYDIYVAIDITWGNIES</sequence>